<accession>A0AAV1I2Q0</accession>
<organism evidence="1 2">
    <name type="scientific">Coccomyxa viridis</name>
    <dbReference type="NCBI Taxonomy" id="1274662"/>
    <lineage>
        <taxon>Eukaryota</taxon>
        <taxon>Viridiplantae</taxon>
        <taxon>Chlorophyta</taxon>
        <taxon>core chlorophytes</taxon>
        <taxon>Trebouxiophyceae</taxon>
        <taxon>Trebouxiophyceae incertae sedis</taxon>
        <taxon>Coccomyxaceae</taxon>
        <taxon>Coccomyxa</taxon>
    </lineage>
</organism>
<dbReference type="AlphaFoldDB" id="A0AAV1I2Q0"/>
<name>A0AAV1I2Q0_9CHLO</name>
<comment type="caution">
    <text evidence="1">The sequence shown here is derived from an EMBL/GenBank/DDBJ whole genome shotgun (WGS) entry which is preliminary data.</text>
</comment>
<keyword evidence="2" id="KW-1185">Reference proteome</keyword>
<reference evidence="1 2" key="1">
    <citation type="submission" date="2023-10" db="EMBL/GenBank/DDBJ databases">
        <authorList>
            <person name="Maclean D."/>
            <person name="Macfadyen A."/>
        </authorList>
    </citation>
    <scope>NUCLEOTIDE SEQUENCE [LARGE SCALE GENOMIC DNA]</scope>
</reference>
<evidence type="ECO:0008006" key="3">
    <source>
        <dbReference type="Google" id="ProtNLM"/>
    </source>
</evidence>
<evidence type="ECO:0000313" key="1">
    <source>
        <dbReference type="EMBL" id="CAK0768355.1"/>
    </source>
</evidence>
<evidence type="ECO:0000313" key="2">
    <source>
        <dbReference type="Proteomes" id="UP001314263"/>
    </source>
</evidence>
<sequence>MDAVLAQFRALSLEVHRPLHLTASVIMDDERIRDIVATLMQDPAVRCQIDTQCESIQHALTDNLLPAMRSAGLVGGKKERVKPRVLSAMQTEQCLTNIARSCVPEAGMNGEAPDALVRSIAASLLSSLRASEVFIDVPAGAYFANATDMRAAPRERIDDACHRLGVQTDGLKKSEIVRCLASRHDIFACRRST</sequence>
<proteinExistence type="predicted"/>
<gene>
    <name evidence="1" type="ORF">CVIRNUC_003555</name>
</gene>
<dbReference type="EMBL" id="CAUYUE010000004">
    <property type="protein sequence ID" value="CAK0768355.1"/>
    <property type="molecule type" value="Genomic_DNA"/>
</dbReference>
<dbReference type="Proteomes" id="UP001314263">
    <property type="component" value="Unassembled WGS sequence"/>
</dbReference>
<protein>
    <recommendedName>
        <fullName evidence="3">SAP domain-containing protein</fullName>
    </recommendedName>
</protein>